<proteinExistence type="predicted"/>
<name>A0A3A8IZ45_9BACT</name>
<evidence type="ECO:0000313" key="1">
    <source>
        <dbReference type="EMBL" id="RKG82573.1"/>
    </source>
</evidence>
<accession>A0A3A8IZ45</accession>
<gene>
    <name evidence="1" type="ORF">D7V88_25095</name>
</gene>
<dbReference type="RefSeq" id="WP_120543176.1">
    <property type="nucleotide sequence ID" value="NZ_RAVZ01000192.1"/>
</dbReference>
<keyword evidence="2" id="KW-1185">Reference proteome</keyword>
<dbReference type="AlphaFoldDB" id="A0A3A8IZ45"/>
<comment type="caution">
    <text evidence="1">The sequence shown here is derived from an EMBL/GenBank/DDBJ whole genome shotgun (WGS) entry which is preliminary data.</text>
</comment>
<sequence length="99" mass="10699">MNLSRLITYDGDWGLRRVIQGDVVSNSYSAAVLAVAPGSGRVRAGMGIQRNTRSWGLQGPPPRTYSLGPWTPSPVLTGSLKDSRSIDSELVETLRLTVD</sequence>
<reference evidence="2" key="1">
    <citation type="submission" date="2018-09" db="EMBL/GenBank/DDBJ databases">
        <authorList>
            <person name="Livingstone P.G."/>
            <person name="Whitworth D.E."/>
        </authorList>
    </citation>
    <scope>NUCLEOTIDE SEQUENCE [LARGE SCALE GENOMIC DNA]</scope>
    <source>
        <strain evidence="2">CA054A</strain>
    </source>
</reference>
<evidence type="ECO:0000313" key="2">
    <source>
        <dbReference type="Proteomes" id="UP000268094"/>
    </source>
</evidence>
<organism evidence="1 2">
    <name type="scientific">Corallococcus terminator</name>
    <dbReference type="NCBI Taxonomy" id="2316733"/>
    <lineage>
        <taxon>Bacteria</taxon>
        <taxon>Pseudomonadati</taxon>
        <taxon>Myxococcota</taxon>
        <taxon>Myxococcia</taxon>
        <taxon>Myxococcales</taxon>
        <taxon>Cystobacterineae</taxon>
        <taxon>Myxococcaceae</taxon>
        <taxon>Corallococcus</taxon>
    </lineage>
</organism>
<dbReference type="Proteomes" id="UP000268094">
    <property type="component" value="Unassembled WGS sequence"/>
</dbReference>
<dbReference type="EMBL" id="RAVZ01000192">
    <property type="protein sequence ID" value="RKG82573.1"/>
    <property type="molecule type" value="Genomic_DNA"/>
</dbReference>
<protein>
    <submittedName>
        <fullName evidence="1">Uncharacterized protein</fullName>
    </submittedName>
</protein>